<protein>
    <submittedName>
        <fullName evidence="2">Uncharacterized protein</fullName>
    </submittedName>
</protein>
<evidence type="ECO:0000256" key="1">
    <source>
        <dbReference type="SAM" id="MobiDB-lite"/>
    </source>
</evidence>
<accession>A0A9J6HAH9</accession>
<reference evidence="2 3" key="1">
    <citation type="journal article" date="2020" name="Cell">
        <title>Large-Scale Comparative Analyses of Tick Genomes Elucidate Their Genetic Diversity and Vector Capacities.</title>
        <authorList>
            <consortium name="Tick Genome and Microbiome Consortium (TIGMIC)"/>
            <person name="Jia N."/>
            <person name="Wang J."/>
            <person name="Shi W."/>
            <person name="Du L."/>
            <person name="Sun Y."/>
            <person name="Zhan W."/>
            <person name="Jiang J.F."/>
            <person name="Wang Q."/>
            <person name="Zhang B."/>
            <person name="Ji P."/>
            <person name="Bell-Sakyi L."/>
            <person name="Cui X.M."/>
            <person name="Yuan T.T."/>
            <person name="Jiang B.G."/>
            <person name="Yang W.F."/>
            <person name="Lam T.T."/>
            <person name="Chang Q.C."/>
            <person name="Ding S.J."/>
            <person name="Wang X.J."/>
            <person name="Zhu J.G."/>
            <person name="Ruan X.D."/>
            <person name="Zhao L."/>
            <person name="Wei J.T."/>
            <person name="Ye R.Z."/>
            <person name="Que T.C."/>
            <person name="Du C.H."/>
            <person name="Zhou Y.H."/>
            <person name="Cheng J.X."/>
            <person name="Dai P.F."/>
            <person name="Guo W.B."/>
            <person name="Han X.H."/>
            <person name="Huang E.J."/>
            <person name="Li L.F."/>
            <person name="Wei W."/>
            <person name="Gao Y.C."/>
            <person name="Liu J.Z."/>
            <person name="Shao H.Z."/>
            <person name="Wang X."/>
            <person name="Wang C.C."/>
            <person name="Yang T.C."/>
            <person name="Huo Q.B."/>
            <person name="Li W."/>
            <person name="Chen H.Y."/>
            <person name="Chen S.E."/>
            <person name="Zhou L.G."/>
            <person name="Ni X.B."/>
            <person name="Tian J.H."/>
            <person name="Sheng Y."/>
            <person name="Liu T."/>
            <person name="Pan Y.S."/>
            <person name="Xia L.Y."/>
            <person name="Li J."/>
            <person name="Zhao F."/>
            <person name="Cao W.C."/>
        </authorList>
    </citation>
    <scope>NUCLEOTIDE SEQUENCE [LARGE SCALE GENOMIC DNA]</scope>
    <source>
        <strain evidence="2">HaeL-2018</strain>
    </source>
</reference>
<dbReference type="AlphaFoldDB" id="A0A9J6HAH9"/>
<gene>
    <name evidence="2" type="ORF">HPB48_026328</name>
</gene>
<evidence type="ECO:0000313" key="3">
    <source>
        <dbReference type="Proteomes" id="UP000821853"/>
    </source>
</evidence>
<feature type="region of interest" description="Disordered" evidence="1">
    <location>
        <begin position="1"/>
        <end position="23"/>
    </location>
</feature>
<keyword evidence="3" id="KW-1185">Reference proteome</keyword>
<proteinExistence type="predicted"/>
<feature type="compositionally biased region" description="Polar residues" evidence="1">
    <location>
        <begin position="12"/>
        <end position="23"/>
    </location>
</feature>
<organism evidence="2 3">
    <name type="scientific">Haemaphysalis longicornis</name>
    <name type="common">Bush tick</name>
    <dbReference type="NCBI Taxonomy" id="44386"/>
    <lineage>
        <taxon>Eukaryota</taxon>
        <taxon>Metazoa</taxon>
        <taxon>Ecdysozoa</taxon>
        <taxon>Arthropoda</taxon>
        <taxon>Chelicerata</taxon>
        <taxon>Arachnida</taxon>
        <taxon>Acari</taxon>
        <taxon>Parasitiformes</taxon>
        <taxon>Ixodida</taxon>
        <taxon>Ixodoidea</taxon>
        <taxon>Ixodidae</taxon>
        <taxon>Haemaphysalinae</taxon>
        <taxon>Haemaphysalis</taxon>
    </lineage>
</organism>
<name>A0A9J6HAH9_HAELO</name>
<evidence type="ECO:0000313" key="2">
    <source>
        <dbReference type="EMBL" id="KAH9384332.1"/>
    </source>
</evidence>
<dbReference type="Proteomes" id="UP000821853">
    <property type="component" value="Unassembled WGS sequence"/>
</dbReference>
<dbReference type="VEuPathDB" id="VectorBase:HLOH_059805"/>
<sequence>MHKVPLDRNAFMSRSFNSPVGNQKSQRSECVACRVRPYGGWVGGKRQAHVPSLVPRVDQDQVHRVGPLGDRLPRAAAHAQRKADKHDSVLVATQSGVDPEGAVSHEEAVAPQDHFLSDIPEVVVDYCFLRQGHSAPRTLHFSQTALFEEVLAELGQRTNQGAAVRRIRTTDSQFFDAGPAGVDGLHHFTDERAVVHRTDALSLGDLFVARRAEHVAARKLIRKRRHHAADRTHELIGNFVDKLQRPPVQELVEARQLSSGGAH</sequence>
<comment type="caution">
    <text evidence="2">The sequence shown here is derived from an EMBL/GenBank/DDBJ whole genome shotgun (WGS) entry which is preliminary data.</text>
</comment>
<dbReference type="EMBL" id="JABSTR010002124">
    <property type="protein sequence ID" value="KAH9384332.1"/>
    <property type="molecule type" value="Genomic_DNA"/>
</dbReference>